<keyword evidence="3" id="KW-1185">Reference proteome</keyword>
<dbReference type="AlphaFoldDB" id="A0AAD7AIX2"/>
<accession>A0AAD7AIX2</accession>
<keyword evidence="1" id="KW-1133">Transmembrane helix</keyword>
<sequence>MALRFRRPLSSHTGFFCLCSDAFCLCLCGFHGGLRISSSLNIHLGLLCKPVCFLLSELCSYVVLFLLPLESVCRFDVGMRRIVVGRLGSKVQ</sequence>
<evidence type="ECO:0000256" key="1">
    <source>
        <dbReference type="SAM" id="Phobius"/>
    </source>
</evidence>
<comment type="caution">
    <text evidence="2">The sequence shown here is derived from an EMBL/GenBank/DDBJ whole genome shotgun (WGS) entry which is preliminary data.</text>
</comment>
<evidence type="ECO:0000313" key="3">
    <source>
        <dbReference type="Proteomes" id="UP001218218"/>
    </source>
</evidence>
<feature type="transmembrane region" description="Helical" evidence="1">
    <location>
        <begin position="12"/>
        <end position="34"/>
    </location>
</feature>
<evidence type="ECO:0000313" key="2">
    <source>
        <dbReference type="EMBL" id="KAJ7359843.1"/>
    </source>
</evidence>
<protein>
    <submittedName>
        <fullName evidence="2">Uncharacterized protein</fullName>
    </submittedName>
</protein>
<reference evidence="2" key="1">
    <citation type="submission" date="2023-03" db="EMBL/GenBank/DDBJ databases">
        <title>Massive genome expansion in bonnet fungi (Mycena s.s.) driven by repeated elements and novel gene families across ecological guilds.</title>
        <authorList>
            <consortium name="Lawrence Berkeley National Laboratory"/>
            <person name="Harder C.B."/>
            <person name="Miyauchi S."/>
            <person name="Viragh M."/>
            <person name="Kuo A."/>
            <person name="Thoen E."/>
            <person name="Andreopoulos B."/>
            <person name="Lu D."/>
            <person name="Skrede I."/>
            <person name="Drula E."/>
            <person name="Henrissat B."/>
            <person name="Morin E."/>
            <person name="Kohler A."/>
            <person name="Barry K."/>
            <person name="LaButti K."/>
            <person name="Morin E."/>
            <person name="Salamov A."/>
            <person name="Lipzen A."/>
            <person name="Mereny Z."/>
            <person name="Hegedus B."/>
            <person name="Baldrian P."/>
            <person name="Stursova M."/>
            <person name="Weitz H."/>
            <person name="Taylor A."/>
            <person name="Grigoriev I.V."/>
            <person name="Nagy L.G."/>
            <person name="Martin F."/>
            <person name="Kauserud H."/>
        </authorList>
    </citation>
    <scope>NUCLEOTIDE SEQUENCE</scope>
    <source>
        <strain evidence="2">CBHHK002</strain>
    </source>
</reference>
<gene>
    <name evidence="2" type="ORF">DFH08DRAFT_847178</name>
</gene>
<feature type="transmembrane region" description="Helical" evidence="1">
    <location>
        <begin position="46"/>
        <end position="67"/>
    </location>
</feature>
<name>A0AAD7AIX2_9AGAR</name>
<dbReference type="Proteomes" id="UP001218218">
    <property type="component" value="Unassembled WGS sequence"/>
</dbReference>
<organism evidence="2 3">
    <name type="scientific">Mycena albidolilacea</name>
    <dbReference type="NCBI Taxonomy" id="1033008"/>
    <lineage>
        <taxon>Eukaryota</taxon>
        <taxon>Fungi</taxon>
        <taxon>Dikarya</taxon>
        <taxon>Basidiomycota</taxon>
        <taxon>Agaricomycotina</taxon>
        <taxon>Agaricomycetes</taxon>
        <taxon>Agaricomycetidae</taxon>
        <taxon>Agaricales</taxon>
        <taxon>Marasmiineae</taxon>
        <taxon>Mycenaceae</taxon>
        <taxon>Mycena</taxon>
    </lineage>
</organism>
<keyword evidence="1" id="KW-0812">Transmembrane</keyword>
<proteinExistence type="predicted"/>
<dbReference type="EMBL" id="JARIHO010000006">
    <property type="protein sequence ID" value="KAJ7359843.1"/>
    <property type="molecule type" value="Genomic_DNA"/>
</dbReference>
<keyword evidence="1" id="KW-0472">Membrane</keyword>